<comment type="subcellular location">
    <subcellularLocation>
        <location evidence="3">Membrane</location>
        <topology evidence="3">Single-pass type I membrane protein</topology>
    </subcellularLocation>
</comment>
<organism evidence="20 21">
    <name type="scientific">Lepisosteus oculatus</name>
    <name type="common">Spotted gar</name>
    <dbReference type="NCBI Taxonomy" id="7918"/>
    <lineage>
        <taxon>Eukaryota</taxon>
        <taxon>Metazoa</taxon>
        <taxon>Chordata</taxon>
        <taxon>Craniata</taxon>
        <taxon>Vertebrata</taxon>
        <taxon>Euteleostomi</taxon>
        <taxon>Actinopterygii</taxon>
        <taxon>Neopterygii</taxon>
        <taxon>Holostei</taxon>
        <taxon>Semionotiformes</taxon>
        <taxon>Lepisosteidae</taxon>
        <taxon>Lepisosteus</taxon>
    </lineage>
</organism>
<dbReference type="GO" id="GO:0043235">
    <property type="term" value="C:receptor complex"/>
    <property type="evidence" value="ECO:0000318"/>
    <property type="project" value="GO_Central"/>
</dbReference>
<dbReference type="GO" id="GO:0030509">
    <property type="term" value="P:BMP signaling pathway"/>
    <property type="evidence" value="ECO:0000318"/>
    <property type="project" value="GO_Central"/>
</dbReference>
<dbReference type="InterPro" id="IPR011009">
    <property type="entry name" value="Kinase-like_dom_sf"/>
</dbReference>
<evidence type="ECO:0000256" key="1">
    <source>
        <dbReference type="ARBA" id="ARBA00001936"/>
    </source>
</evidence>
<dbReference type="PROSITE" id="PS50011">
    <property type="entry name" value="PROTEIN_KINASE_DOM"/>
    <property type="match status" value="1"/>
</dbReference>
<keyword evidence="15 18" id="KW-1133">Transmembrane helix</keyword>
<dbReference type="GO" id="GO:0005886">
    <property type="term" value="C:plasma membrane"/>
    <property type="evidence" value="ECO:0000318"/>
    <property type="project" value="GO_Central"/>
</dbReference>
<dbReference type="GO" id="GO:0005024">
    <property type="term" value="F:transforming growth factor beta receptor activity"/>
    <property type="evidence" value="ECO:0000318"/>
    <property type="project" value="GO_Central"/>
</dbReference>
<dbReference type="InterPro" id="IPR008266">
    <property type="entry name" value="Tyr_kinase_AS"/>
</dbReference>
<dbReference type="InterPro" id="IPR000333">
    <property type="entry name" value="TGFB_receptor"/>
</dbReference>
<evidence type="ECO:0000256" key="7">
    <source>
        <dbReference type="ARBA" id="ARBA00022679"/>
    </source>
</evidence>
<evidence type="ECO:0000256" key="17">
    <source>
        <dbReference type="ARBA" id="ARBA00023170"/>
    </source>
</evidence>
<dbReference type="PANTHER" id="PTHR23255:SF49">
    <property type="entry name" value="ANTI-MUELLERIAN HORMONE TYPE-2 RECEPTOR"/>
    <property type="match status" value="1"/>
</dbReference>
<keyword evidence="17" id="KW-0675">Receptor</keyword>
<dbReference type="Gene3D" id="3.30.200.20">
    <property type="entry name" value="Phosphorylase Kinase, domain 1"/>
    <property type="match status" value="1"/>
</dbReference>
<proteinExistence type="inferred from homology"/>
<dbReference type="InterPro" id="IPR001245">
    <property type="entry name" value="Ser-Thr/Tyr_kinase_cat_dom"/>
</dbReference>
<evidence type="ECO:0000256" key="3">
    <source>
        <dbReference type="ARBA" id="ARBA00004479"/>
    </source>
</evidence>
<keyword evidence="21" id="KW-1185">Reference proteome</keyword>
<feature type="transmembrane region" description="Helical" evidence="18">
    <location>
        <begin position="92"/>
        <end position="111"/>
    </location>
</feature>
<keyword evidence="10" id="KW-0732">Signal</keyword>
<dbReference type="Ensembl" id="ENSLOCT00000006794.1">
    <property type="protein sequence ID" value="ENSLOCP00000006786.1"/>
    <property type="gene ID" value="ENSLOCG00000005620.1"/>
</dbReference>
<dbReference type="Pfam" id="PF07714">
    <property type="entry name" value="PK_Tyr_Ser-Thr"/>
    <property type="match status" value="1"/>
</dbReference>
<keyword evidence="13" id="KW-0067">ATP-binding</keyword>
<evidence type="ECO:0000256" key="2">
    <source>
        <dbReference type="ARBA" id="ARBA00001946"/>
    </source>
</evidence>
<dbReference type="Bgee" id="ENSLOCG00000005620">
    <property type="expression patterns" value="Expressed in ovary and 2 other cell types or tissues"/>
</dbReference>
<keyword evidence="6" id="KW-0723">Serine/threonine-protein kinase</keyword>
<dbReference type="SUPFAM" id="SSF57302">
    <property type="entry name" value="Snake toxin-like"/>
    <property type="match status" value="1"/>
</dbReference>
<evidence type="ECO:0000256" key="9">
    <source>
        <dbReference type="ARBA" id="ARBA00022723"/>
    </source>
</evidence>
<evidence type="ECO:0000256" key="16">
    <source>
        <dbReference type="ARBA" id="ARBA00023136"/>
    </source>
</evidence>
<feature type="domain" description="Protein kinase" evidence="19">
    <location>
        <begin position="159"/>
        <end position="455"/>
    </location>
</feature>
<dbReference type="EMBL" id="AHAT01018766">
    <property type="status" value="NOT_ANNOTATED_CDS"/>
    <property type="molecule type" value="Genomic_DNA"/>
</dbReference>
<protein>
    <recommendedName>
        <fullName evidence="5">receptor protein serine/threonine kinase</fullName>
        <ecNumber evidence="5">2.7.11.30</ecNumber>
    </recommendedName>
</protein>
<evidence type="ECO:0000256" key="11">
    <source>
        <dbReference type="ARBA" id="ARBA00022741"/>
    </source>
</evidence>
<evidence type="ECO:0000256" key="5">
    <source>
        <dbReference type="ARBA" id="ARBA00012401"/>
    </source>
</evidence>
<dbReference type="InParanoid" id="W5MEH7"/>
<dbReference type="Proteomes" id="UP000018468">
    <property type="component" value="Linkage group LG4"/>
</dbReference>
<evidence type="ECO:0000256" key="18">
    <source>
        <dbReference type="SAM" id="Phobius"/>
    </source>
</evidence>
<reference evidence="21" key="1">
    <citation type="submission" date="2011-12" db="EMBL/GenBank/DDBJ databases">
        <title>The Draft Genome of Lepisosteus oculatus.</title>
        <authorList>
            <consortium name="The Broad Institute Genome Assembly &amp; Analysis Group"/>
            <consortium name="Computational R&amp;D Group"/>
            <consortium name="and Sequencing Platform"/>
            <person name="Di Palma F."/>
            <person name="Alfoldi J."/>
            <person name="Johnson J."/>
            <person name="Berlin A."/>
            <person name="Gnerre S."/>
            <person name="Jaffe D."/>
            <person name="MacCallum I."/>
            <person name="Young S."/>
            <person name="Walker B.J."/>
            <person name="Lander E.S."/>
            <person name="Lindblad-Toh K."/>
        </authorList>
    </citation>
    <scope>NUCLEOTIDE SEQUENCE [LARGE SCALE GENOMIC DNA]</scope>
</reference>
<evidence type="ECO:0000256" key="6">
    <source>
        <dbReference type="ARBA" id="ARBA00022527"/>
    </source>
</evidence>
<dbReference type="GO" id="GO:0005524">
    <property type="term" value="F:ATP binding"/>
    <property type="evidence" value="ECO:0007669"/>
    <property type="project" value="UniProtKB-KW"/>
</dbReference>
<dbReference type="FunFam" id="1.10.510.10:FF:002193">
    <property type="entry name" value="Receptor protein serine/threonine kinase"/>
    <property type="match status" value="1"/>
</dbReference>
<evidence type="ECO:0000259" key="19">
    <source>
        <dbReference type="PROSITE" id="PS50011"/>
    </source>
</evidence>
<dbReference type="AlphaFoldDB" id="W5MEH7"/>
<keyword evidence="14" id="KW-0460">Magnesium</keyword>
<evidence type="ECO:0000256" key="15">
    <source>
        <dbReference type="ARBA" id="ARBA00022989"/>
    </source>
</evidence>
<evidence type="ECO:0000256" key="13">
    <source>
        <dbReference type="ARBA" id="ARBA00022840"/>
    </source>
</evidence>
<dbReference type="CDD" id="cd23616">
    <property type="entry name" value="TFP_LU_ECD_AMHR2"/>
    <property type="match status" value="1"/>
</dbReference>
<keyword evidence="7" id="KW-0808">Transferase</keyword>
<evidence type="ECO:0000256" key="10">
    <source>
        <dbReference type="ARBA" id="ARBA00022729"/>
    </source>
</evidence>
<dbReference type="PANTHER" id="PTHR23255">
    <property type="entry name" value="TRANSFORMING GROWTH FACTOR-BETA RECEPTOR TYPE I AND II"/>
    <property type="match status" value="1"/>
</dbReference>
<keyword evidence="9" id="KW-0479">Metal-binding</keyword>
<dbReference type="Gene3D" id="1.10.510.10">
    <property type="entry name" value="Transferase(Phosphotransferase) domain 1"/>
    <property type="match status" value="1"/>
</dbReference>
<comment type="similarity">
    <text evidence="4">Belongs to the protein kinase superfamily. TKL Ser/Thr protein kinase family. TGFB receptor subfamily.</text>
</comment>
<evidence type="ECO:0000313" key="20">
    <source>
        <dbReference type="Ensembl" id="ENSLOCP00000006786.1"/>
    </source>
</evidence>
<dbReference type="PROSITE" id="PS00109">
    <property type="entry name" value="PROTEIN_KINASE_TYR"/>
    <property type="match status" value="1"/>
</dbReference>
<dbReference type="SUPFAM" id="SSF56112">
    <property type="entry name" value="Protein kinase-like (PK-like)"/>
    <property type="match status" value="1"/>
</dbReference>
<dbReference type="InterPro" id="IPR000719">
    <property type="entry name" value="Prot_kinase_dom"/>
</dbReference>
<dbReference type="InterPro" id="IPR045860">
    <property type="entry name" value="Snake_toxin-like_sf"/>
</dbReference>
<evidence type="ECO:0000313" key="21">
    <source>
        <dbReference type="Proteomes" id="UP000018468"/>
    </source>
</evidence>
<accession>W5MEH7</accession>
<name>W5MEH7_LEPOC</name>
<evidence type="ECO:0000256" key="14">
    <source>
        <dbReference type="ARBA" id="ARBA00022842"/>
    </source>
</evidence>
<dbReference type="GeneTree" id="ENSGT00940000160885"/>
<dbReference type="OMA" id="RCPDLWP"/>
<reference evidence="20" key="3">
    <citation type="submission" date="2025-09" db="UniProtKB">
        <authorList>
            <consortium name="Ensembl"/>
        </authorList>
    </citation>
    <scope>IDENTIFICATION</scope>
</reference>
<dbReference type="EC" id="2.7.11.30" evidence="5"/>
<keyword evidence="12" id="KW-0418">Kinase</keyword>
<keyword evidence="11" id="KW-0547">Nucleotide-binding</keyword>
<evidence type="ECO:0000256" key="4">
    <source>
        <dbReference type="ARBA" id="ARBA00009605"/>
    </source>
</evidence>
<evidence type="ECO:0000256" key="12">
    <source>
        <dbReference type="ARBA" id="ARBA00022777"/>
    </source>
</evidence>
<dbReference type="STRING" id="7918.ENSLOCP00000006786"/>
<comment type="cofactor">
    <cofactor evidence="2">
        <name>Mg(2+)</name>
        <dbReference type="ChEBI" id="CHEBI:18420"/>
    </cofactor>
</comment>
<comment type="cofactor">
    <cofactor evidence="1">
        <name>Mn(2+)</name>
        <dbReference type="ChEBI" id="CHEBI:29035"/>
    </cofactor>
</comment>
<dbReference type="Gene3D" id="2.10.60.10">
    <property type="entry name" value="CD59"/>
    <property type="match status" value="1"/>
</dbReference>
<dbReference type="HOGENOM" id="CLU_000288_8_4_1"/>
<keyword evidence="16 18" id="KW-0472">Membrane</keyword>
<keyword evidence="8 18" id="KW-0812">Transmembrane</keyword>
<reference evidence="20" key="2">
    <citation type="submission" date="2025-08" db="UniProtKB">
        <authorList>
            <consortium name="Ensembl"/>
        </authorList>
    </citation>
    <scope>IDENTIFICATION</scope>
</reference>
<sequence>ADNISGPVQHCSRSECCVGFFEIVDGVARPERLGCYNYSFARCPRAKCTYTSVNDNFTSCLCNSDFCNGNITWVPESEHATDPFSQSYSSTVLLVLSIAGMVLIMLVSLMLMTKCRHAVQKCGFLWRLRVMLSSVPEEPVMLVNEYNRDEGSPIDLSTKELHQILSRGHYADVWKGTLNGVAVAFKIYPPAYGNLYRNEKEVYSLPMMEHGNVALFLGAGEWTQKGHYFLLLELAQHGSLKSFLSLNTNNWEATLKLGFSLAQGLTFLHEEILKDGLHKPAIVHRDLSSNNVLVKADGTCVLCDFGSSTILHTPFALGAQQQNSDVRLVGTLRYMAPEVLDGHLNLRNRSELKQADVYALGLLLWEIAMRCTDLFPGARVPEYRLPYEAELGLSPTLEDFRQLVYEKRERPFVPQLWKRSTQFCFSLEEILGDCWDHDAEARSSAPCTADRLSTLQAMSSA</sequence>
<evidence type="ECO:0000256" key="8">
    <source>
        <dbReference type="ARBA" id="ARBA00022692"/>
    </source>
</evidence>
<dbReference type="GO" id="GO:0071363">
    <property type="term" value="P:cellular response to growth factor stimulus"/>
    <property type="evidence" value="ECO:0000318"/>
    <property type="project" value="GO_Central"/>
</dbReference>
<dbReference type="eggNOG" id="KOG3653">
    <property type="taxonomic scope" value="Eukaryota"/>
</dbReference>